<comment type="caution">
    <text evidence="2">The sequence shown here is derived from an EMBL/GenBank/DDBJ whole genome shotgun (WGS) entry which is preliminary data.</text>
</comment>
<feature type="compositionally biased region" description="Polar residues" evidence="1">
    <location>
        <begin position="38"/>
        <end position="47"/>
    </location>
</feature>
<evidence type="ECO:0000313" key="3">
    <source>
        <dbReference type="EMBL" id="MCH6264711.1"/>
    </source>
</evidence>
<evidence type="ECO:0000313" key="2">
    <source>
        <dbReference type="EMBL" id="MBS4179875.1"/>
    </source>
</evidence>
<dbReference type="Proteomes" id="UP000677265">
    <property type="component" value="Unassembled WGS sequence"/>
</dbReference>
<dbReference type="RefSeq" id="WP_213139923.1">
    <property type="nucleotide sequence ID" value="NZ_JAGYPE020000004.1"/>
</dbReference>
<name>A0A942Y7A0_9BACI</name>
<proteinExistence type="predicted"/>
<reference evidence="2" key="1">
    <citation type="submission" date="2021-05" db="EMBL/GenBank/DDBJ databases">
        <title>Novel Bacillus species.</title>
        <authorList>
            <person name="Liu G."/>
        </authorList>
    </citation>
    <scope>NUCLEOTIDE SEQUENCE</scope>
    <source>
        <strain evidence="2 4">FJAT-50051</strain>
    </source>
</reference>
<dbReference type="EMBL" id="JAGYPE020000004">
    <property type="protein sequence ID" value="MCH6264711.1"/>
    <property type="molecule type" value="Genomic_DNA"/>
</dbReference>
<accession>A0A942Y7A0</accession>
<organism evidence="2">
    <name type="scientific">Neobacillus citreus</name>
    <dbReference type="NCBI Taxonomy" id="2833578"/>
    <lineage>
        <taxon>Bacteria</taxon>
        <taxon>Bacillati</taxon>
        <taxon>Bacillota</taxon>
        <taxon>Bacilli</taxon>
        <taxon>Bacillales</taxon>
        <taxon>Bacillaceae</taxon>
        <taxon>Neobacillus</taxon>
    </lineage>
</organism>
<dbReference type="EMBL" id="JAGYPE010000001">
    <property type="protein sequence ID" value="MBS4179875.1"/>
    <property type="molecule type" value="Genomic_DNA"/>
</dbReference>
<feature type="region of interest" description="Disordered" evidence="1">
    <location>
        <begin position="37"/>
        <end position="56"/>
    </location>
</feature>
<dbReference type="AlphaFoldDB" id="A0A942Y7A0"/>
<protein>
    <submittedName>
        <fullName evidence="2">Uncharacterized protein</fullName>
    </submittedName>
</protein>
<sequence length="153" mass="17460">MEKYKKPEAVLGGDTMDAELVEKITRLVLSKLEEYAGPSQSNGWNTSPHEENNYPEYPPLSDYDFKKWKEISSAIGFSKERTHLAPLSEEEINIWKNISASIDFNRRPQADAGGQSDYPPLTKEELSSWKRLGTKTASWEEGQGQVKFFPHHD</sequence>
<keyword evidence="4" id="KW-1185">Reference proteome</keyword>
<gene>
    <name evidence="3" type="ORF">KHB02_004130</name>
    <name evidence="2" type="ORF">KHB02_00600</name>
</gene>
<evidence type="ECO:0000313" key="4">
    <source>
        <dbReference type="Proteomes" id="UP000677265"/>
    </source>
</evidence>
<evidence type="ECO:0000256" key="1">
    <source>
        <dbReference type="SAM" id="MobiDB-lite"/>
    </source>
</evidence>